<dbReference type="InterPro" id="IPR023393">
    <property type="entry name" value="START-like_dom_sf"/>
</dbReference>
<dbReference type="Pfam" id="PF10604">
    <property type="entry name" value="Polyketide_cyc2"/>
    <property type="match status" value="1"/>
</dbReference>
<comment type="caution">
    <text evidence="1">The sequence shown here is derived from an EMBL/GenBank/DDBJ whole genome shotgun (WGS) entry which is preliminary data.</text>
</comment>
<organism evidence="1 2">
    <name type="scientific">Nocardioides donggukensis</name>
    <dbReference type="NCBI Taxonomy" id="2774019"/>
    <lineage>
        <taxon>Bacteria</taxon>
        <taxon>Bacillati</taxon>
        <taxon>Actinomycetota</taxon>
        <taxon>Actinomycetes</taxon>
        <taxon>Propionibacteriales</taxon>
        <taxon>Nocardioidaceae</taxon>
        <taxon>Nocardioides</taxon>
    </lineage>
</organism>
<dbReference type="AlphaFoldDB" id="A0A927PZ90"/>
<sequence length="147" mass="16616">MSRTYSFRGDWRLDAPPDPVHAVLEDLEHYPSWWPQVRAVASLGPDDALVVCRSALPYELELHLHAVHREPRRLETTVSGDLEGSVRWLIEADGTGSRLLFEQEVVVRGRLLALASYVARPALVWNHDRMMASAIEGLRRQLPSAGR</sequence>
<dbReference type="EMBL" id="JACYXZ010000001">
    <property type="protein sequence ID" value="MBD8868680.1"/>
    <property type="molecule type" value="Genomic_DNA"/>
</dbReference>
<protein>
    <submittedName>
        <fullName evidence="1">SRPBCC family protein</fullName>
    </submittedName>
</protein>
<evidence type="ECO:0000313" key="1">
    <source>
        <dbReference type="EMBL" id="MBD8868680.1"/>
    </source>
</evidence>
<evidence type="ECO:0000313" key="2">
    <source>
        <dbReference type="Proteomes" id="UP000616839"/>
    </source>
</evidence>
<proteinExistence type="predicted"/>
<name>A0A927PZ90_9ACTN</name>
<accession>A0A927PZ90</accession>
<gene>
    <name evidence="1" type="ORF">IE331_03485</name>
</gene>
<dbReference type="InterPro" id="IPR019587">
    <property type="entry name" value="Polyketide_cyclase/dehydratase"/>
</dbReference>
<dbReference type="SUPFAM" id="SSF55961">
    <property type="entry name" value="Bet v1-like"/>
    <property type="match status" value="1"/>
</dbReference>
<keyword evidence="2" id="KW-1185">Reference proteome</keyword>
<reference evidence="1" key="1">
    <citation type="submission" date="2020-09" db="EMBL/GenBank/DDBJ databases">
        <title>Nocardioides sp. strain MJB4 16S ribosomal RNA gene Genome sequencing and assembly.</title>
        <authorList>
            <person name="Kim I."/>
        </authorList>
    </citation>
    <scope>NUCLEOTIDE SEQUENCE</scope>
    <source>
        <strain evidence="1">MJB4</strain>
    </source>
</reference>
<dbReference type="Proteomes" id="UP000616839">
    <property type="component" value="Unassembled WGS sequence"/>
</dbReference>
<dbReference type="Gene3D" id="3.30.530.20">
    <property type="match status" value="1"/>
</dbReference>
<dbReference type="RefSeq" id="WP_192140513.1">
    <property type="nucleotide sequence ID" value="NZ_JACYXZ010000001.1"/>
</dbReference>